<sequence>MDPYVGEIRLFSGNYAPYGWALCDGTELPIMKNSALFGVIGFLYGGDGKTTFKLPNLNGMAPMHQGTGPGLTPRMVGKSGGESAVTLTEGQMPVHTHIPQGTKTTAGGGEHPTNAVWASESAIGKKPYGTPPNVAMHPQALSVQGGNQPHNNMQPYLPLTFIIAMEGVFPVKSS</sequence>
<dbReference type="Gene3D" id="3.90.1340.10">
    <property type="entry name" value="Phage tail collar domain"/>
    <property type="match status" value="1"/>
</dbReference>
<protein>
    <submittedName>
        <fullName evidence="2">Phage tail protein</fullName>
    </submittedName>
</protein>
<accession>A0ABV8SK19</accession>
<name>A0ABV8SK19_9BACL</name>
<dbReference type="Pfam" id="PF07484">
    <property type="entry name" value="Collar"/>
    <property type="match status" value="1"/>
</dbReference>
<keyword evidence="3" id="KW-1185">Reference proteome</keyword>
<dbReference type="EMBL" id="JBHSED010000070">
    <property type="protein sequence ID" value="MFC4306968.1"/>
    <property type="molecule type" value="Genomic_DNA"/>
</dbReference>
<comment type="caution">
    <text evidence="2">The sequence shown here is derived from an EMBL/GenBank/DDBJ whole genome shotgun (WGS) entry which is preliminary data.</text>
</comment>
<gene>
    <name evidence="2" type="ORF">ACFO1S_26455</name>
</gene>
<dbReference type="SUPFAM" id="SSF88874">
    <property type="entry name" value="Receptor-binding domain of short tail fibre protein gp12"/>
    <property type="match status" value="1"/>
</dbReference>
<dbReference type="Proteomes" id="UP001595755">
    <property type="component" value="Unassembled WGS sequence"/>
</dbReference>
<evidence type="ECO:0000313" key="2">
    <source>
        <dbReference type="EMBL" id="MFC4306968.1"/>
    </source>
</evidence>
<dbReference type="RefSeq" id="WP_204604147.1">
    <property type="nucleotide sequence ID" value="NZ_JBHSED010000070.1"/>
</dbReference>
<proteinExistence type="predicted"/>
<dbReference type="InterPro" id="IPR011083">
    <property type="entry name" value="Phage_tail_collar_dom"/>
</dbReference>
<organism evidence="2 3">
    <name type="scientific">Cohnella boryungensis</name>
    <dbReference type="NCBI Taxonomy" id="768479"/>
    <lineage>
        <taxon>Bacteria</taxon>
        <taxon>Bacillati</taxon>
        <taxon>Bacillota</taxon>
        <taxon>Bacilli</taxon>
        <taxon>Bacillales</taxon>
        <taxon>Paenibacillaceae</taxon>
        <taxon>Cohnella</taxon>
    </lineage>
</organism>
<feature type="domain" description="Phage tail collar" evidence="1">
    <location>
        <begin position="6"/>
        <end position="62"/>
    </location>
</feature>
<reference evidence="3" key="1">
    <citation type="journal article" date="2019" name="Int. J. Syst. Evol. Microbiol.">
        <title>The Global Catalogue of Microorganisms (GCM) 10K type strain sequencing project: providing services to taxonomists for standard genome sequencing and annotation.</title>
        <authorList>
            <consortium name="The Broad Institute Genomics Platform"/>
            <consortium name="The Broad Institute Genome Sequencing Center for Infectious Disease"/>
            <person name="Wu L."/>
            <person name="Ma J."/>
        </authorList>
    </citation>
    <scope>NUCLEOTIDE SEQUENCE [LARGE SCALE GENOMIC DNA]</scope>
    <source>
        <strain evidence="3">CGMCC 4.1641</strain>
    </source>
</reference>
<evidence type="ECO:0000313" key="3">
    <source>
        <dbReference type="Proteomes" id="UP001595755"/>
    </source>
</evidence>
<evidence type="ECO:0000259" key="1">
    <source>
        <dbReference type="Pfam" id="PF07484"/>
    </source>
</evidence>
<dbReference type="InterPro" id="IPR037053">
    <property type="entry name" value="Phage_tail_collar_dom_sf"/>
</dbReference>